<dbReference type="Pfam" id="PF00994">
    <property type="entry name" value="MoCF_biosynth"/>
    <property type="match status" value="1"/>
</dbReference>
<dbReference type="InterPro" id="IPR036688">
    <property type="entry name" value="MoeA_C_domain_IV_sf"/>
</dbReference>
<dbReference type="InterPro" id="IPR005110">
    <property type="entry name" value="MoeA_linker/N"/>
</dbReference>
<dbReference type="Pfam" id="PF03453">
    <property type="entry name" value="MoeA_N"/>
    <property type="match status" value="1"/>
</dbReference>
<dbReference type="AlphaFoldDB" id="A0A1L3GQS0"/>
<dbReference type="GO" id="GO:0006777">
    <property type="term" value="P:Mo-molybdopterin cofactor biosynthetic process"/>
    <property type="evidence" value="ECO:0007669"/>
    <property type="project" value="UniProtKB-UniRule"/>
</dbReference>
<dbReference type="GO" id="GO:0005829">
    <property type="term" value="C:cytosol"/>
    <property type="evidence" value="ECO:0007669"/>
    <property type="project" value="TreeGrafter"/>
</dbReference>
<evidence type="ECO:0000259" key="12">
    <source>
        <dbReference type="SMART" id="SM00852"/>
    </source>
</evidence>
<name>A0A1L3GQS0_9BACT</name>
<keyword evidence="5 11" id="KW-0500">Molybdenum</keyword>
<evidence type="ECO:0000313" key="13">
    <source>
        <dbReference type="EMBL" id="APG28296.1"/>
    </source>
</evidence>
<keyword evidence="7 11" id="KW-0479">Metal-binding</keyword>
<keyword evidence="8 11" id="KW-0460">Magnesium</keyword>
<proteinExistence type="inferred from homology"/>
<dbReference type="Pfam" id="PF03454">
    <property type="entry name" value="MoeA_C"/>
    <property type="match status" value="1"/>
</dbReference>
<evidence type="ECO:0000256" key="10">
    <source>
        <dbReference type="ARBA" id="ARBA00047317"/>
    </source>
</evidence>
<evidence type="ECO:0000256" key="8">
    <source>
        <dbReference type="ARBA" id="ARBA00022842"/>
    </source>
</evidence>
<dbReference type="FunFam" id="3.40.980.10:FF:000004">
    <property type="entry name" value="Molybdopterin molybdenumtransferase"/>
    <property type="match status" value="1"/>
</dbReference>
<dbReference type="EC" id="2.10.1.1" evidence="11"/>
<comment type="cofactor">
    <cofactor evidence="1 11">
        <name>Mg(2+)</name>
        <dbReference type="ChEBI" id="CHEBI:18420"/>
    </cofactor>
</comment>
<dbReference type="Gene3D" id="3.40.980.10">
    <property type="entry name" value="MoaB/Mog-like domain"/>
    <property type="match status" value="1"/>
</dbReference>
<comment type="catalytic activity">
    <reaction evidence="10">
        <text>adenylyl-molybdopterin + molybdate = Mo-molybdopterin + AMP + H(+)</text>
        <dbReference type="Rhea" id="RHEA:35047"/>
        <dbReference type="ChEBI" id="CHEBI:15378"/>
        <dbReference type="ChEBI" id="CHEBI:36264"/>
        <dbReference type="ChEBI" id="CHEBI:62727"/>
        <dbReference type="ChEBI" id="CHEBI:71302"/>
        <dbReference type="ChEBI" id="CHEBI:456215"/>
        <dbReference type="EC" id="2.10.1.1"/>
    </reaction>
</comment>
<evidence type="ECO:0000256" key="2">
    <source>
        <dbReference type="ARBA" id="ARBA00002901"/>
    </source>
</evidence>
<dbReference type="Gene3D" id="2.40.340.10">
    <property type="entry name" value="MoeA, C-terminal, domain IV"/>
    <property type="match status" value="1"/>
</dbReference>
<dbReference type="PANTHER" id="PTHR10192:SF5">
    <property type="entry name" value="GEPHYRIN"/>
    <property type="match status" value="1"/>
</dbReference>
<dbReference type="CDD" id="cd00887">
    <property type="entry name" value="MoeA"/>
    <property type="match status" value="1"/>
</dbReference>
<sequence length="405" mass="43661">MPSFEEARATILNQVPLMGLERASILDAGGRVLAEDITALWDMPRWTNSAMDGYAVRAADCQEPTTLPVSGFIPAGGSLGSPMEPGTVVKIMTGAPLPEGADAIVPVEDTEETEGGVHFPKPVKAGSHIRHKGEDVQRGEVIVPTGTILRPAEVGMLASFGKIFVSVYRPVRVAILATGDELIEPGDPLTEDKIINSNTLALATALREIGAEPTILGIARDTREATREKMLEGLKADALITSAGVSTGDRDFVRTVLDELGAETLFCRVGIKPGRPTTFARLDKTPIFCLPGNPVSTMVTFEELVRPALLKMMGHSRVIKPLIEATLLTDLTKKRLGVLNFQRVSIEVRDGKYLASCSGDQNTGILKTMVQADALALLPEDRDHFQAGDQVNIHLLSRYADMLEY</sequence>
<dbReference type="OrthoDB" id="9804758at2"/>
<dbReference type="RefSeq" id="WP_072284311.1">
    <property type="nucleotide sequence ID" value="NZ_CP015519.1"/>
</dbReference>
<dbReference type="UniPathway" id="UPA00344"/>
<evidence type="ECO:0000256" key="4">
    <source>
        <dbReference type="ARBA" id="ARBA00010763"/>
    </source>
</evidence>
<reference evidence="13 14" key="1">
    <citation type="journal article" date="2017" name="Genome Announc.">
        <title>Complete Genome Sequences of Two Acetylene-Fermenting Pelobacter acetylenicus Strains.</title>
        <authorList>
            <person name="Sutton J.M."/>
            <person name="Baesman S.M."/>
            <person name="Fierst J.L."/>
            <person name="Poret-Peterson A.T."/>
            <person name="Oremland R.S."/>
            <person name="Dunlap D.S."/>
            <person name="Akob D.M."/>
        </authorList>
    </citation>
    <scope>NUCLEOTIDE SEQUENCE [LARGE SCALE GENOMIC DNA]</scope>
    <source>
        <strain evidence="13 14">SFB93</strain>
    </source>
</reference>
<dbReference type="NCBIfam" id="TIGR00177">
    <property type="entry name" value="molyb_syn"/>
    <property type="match status" value="1"/>
</dbReference>
<dbReference type="EMBL" id="CP015519">
    <property type="protein sequence ID" value="APG28296.1"/>
    <property type="molecule type" value="Genomic_DNA"/>
</dbReference>
<gene>
    <name evidence="13" type="ORF">A7E78_10820</name>
</gene>
<comment type="pathway">
    <text evidence="3 11">Cofactor biosynthesis; molybdopterin biosynthesis.</text>
</comment>
<dbReference type="Proteomes" id="UP000182517">
    <property type="component" value="Chromosome"/>
</dbReference>
<dbReference type="SUPFAM" id="SSF53218">
    <property type="entry name" value="Molybdenum cofactor biosynthesis proteins"/>
    <property type="match status" value="1"/>
</dbReference>
<keyword evidence="14" id="KW-1185">Reference proteome</keyword>
<dbReference type="GO" id="GO:0046872">
    <property type="term" value="F:metal ion binding"/>
    <property type="evidence" value="ECO:0007669"/>
    <property type="project" value="UniProtKB-UniRule"/>
</dbReference>
<dbReference type="GO" id="GO:0061599">
    <property type="term" value="F:molybdopterin molybdotransferase activity"/>
    <property type="evidence" value="ECO:0007669"/>
    <property type="project" value="UniProtKB-UniRule"/>
</dbReference>
<keyword evidence="9 11" id="KW-0501">Molybdenum cofactor biosynthesis</keyword>
<evidence type="ECO:0000256" key="7">
    <source>
        <dbReference type="ARBA" id="ARBA00022723"/>
    </source>
</evidence>
<evidence type="ECO:0000256" key="9">
    <source>
        <dbReference type="ARBA" id="ARBA00023150"/>
    </source>
</evidence>
<keyword evidence="6 11" id="KW-0808">Transferase</keyword>
<evidence type="ECO:0000256" key="11">
    <source>
        <dbReference type="RuleBase" id="RU365090"/>
    </source>
</evidence>
<comment type="function">
    <text evidence="2 11">Catalyzes the insertion of molybdate into adenylated molybdopterin with the concomitant release of AMP.</text>
</comment>
<dbReference type="PROSITE" id="PS01079">
    <property type="entry name" value="MOCF_BIOSYNTHESIS_2"/>
    <property type="match status" value="1"/>
</dbReference>
<evidence type="ECO:0000256" key="6">
    <source>
        <dbReference type="ARBA" id="ARBA00022679"/>
    </source>
</evidence>
<accession>A0A1L3GQS0</accession>
<dbReference type="InterPro" id="IPR036425">
    <property type="entry name" value="MoaB/Mog-like_dom_sf"/>
</dbReference>
<dbReference type="Gene3D" id="3.90.105.10">
    <property type="entry name" value="Molybdopterin biosynthesis moea protein, domain 2"/>
    <property type="match status" value="1"/>
</dbReference>
<feature type="domain" description="MoaB/Mog" evidence="12">
    <location>
        <begin position="174"/>
        <end position="311"/>
    </location>
</feature>
<dbReference type="NCBIfam" id="NF045515">
    <property type="entry name" value="Glp_gephyrin"/>
    <property type="match status" value="1"/>
</dbReference>
<dbReference type="InterPro" id="IPR001453">
    <property type="entry name" value="MoaB/Mog_dom"/>
</dbReference>
<protein>
    <recommendedName>
        <fullName evidence="11">Molybdopterin molybdenumtransferase</fullName>
        <ecNumber evidence="11">2.10.1.1</ecNumber>
    </recommendedName>
</protein>
<evidence type="ECO:0000256" key="1">
    <source>
        <dbReference type="ARBA" id="ARBA00001946"/>
    </source>
</evidence>
<dbReference type="FunFam" id="2.170.190.11:FF:000001">
    <property type="entry name" value="Molybdopterin molybdenumtransferase"/>
    <property type="match status" value="1"/>
</dbReference>
<evidence type="ECO:0000256" key="5">
    <source>
        <dbReference type="ARBA" id="ARBA00022505"/>
    </source>
</evidence>
<dbReference type="SUPFAM" id="SSF63882">
    <property type="entry name" value="MoeA N-terminal region -like"/>
    <property type="match status" value="1"/>
</dbReference>
<dbReference type="InterPro" id="IPR005111">
    <property type="entry name" value="MoeA_C_domain_IV"/>
</dbReference>
<dbReference type="Gene3D" id="2.170.190.11">
    <property type="entry name" value="Molybdopterin biosynthesis moea protein, domain 3"/>
    <property type="match status" value="1"/>
</dbReference>
<dbReference type="InterPro" id="IPR008284">
    <property type="entry name" value="MoCF_biosynth_CS"/>
</dbReference>
<organism evidence="13 14">
    <name type="scientific">Syntrophotalea acetylenivorans</name>
    <dbReference type="NCBI Taxonomy" id="1842532"/>
    <lineage>
        <taxon>Bacteria</taxon>
        <taxon>Pseudomonadati</taxon>
        <taxon>Thermodesulfobacteriota</taxon>
        <taxon>Desulfuromonadia</taxon>
        <taxon>Desulfuromonadales</taxon>
        <taxon>Syntrophotaleaceae</taxon>
        <taxon>Syntrophotalea</taxon>
    </lineage>
</organism>
<dbReference type="KEGG" id="pef:A7E78_10820"/>
<dbReference type="SUPFAM" id="SSF63867">
    <property type="entry name" value="MoeA C-terminal domain-like"/>
    <property type="match status" value="1"/>
</dbReference>
<dbReference type="InterPro" id="IPR036135">
    <property type="entry name" value="MoeA_linker/N_sf"/>
</dbReference>
<comment type="similarity">
    <text evidence="4 11">Belongs to the MoeA family.</text>
</comment>
<dbReference type="STRING" id="1842532.A7E78_10820"/>
<dbReference type="PANTHER" id="PTHR10192">
    <property type="entry name" value="MOLYBDOPTERIN BIOSYNTHESIS PROTEIN"/>
    <property type="match status" value="1"/>
</dbReference>
<evidence type="ECO:0000256" key="3">
    <source>
        <dbReference type="ARBA" id="ARBA00005046"/>
    </source>
</evidence>
<dbReference type="SMART" id="SM00852">
    <property type="entry name" value="MoCF_biosynth"/>
    <property type="match status" value="1"/>
</dbReference>
<evidence type="ECO:0000313" key="14">
    <source>
        <dbReference type="Proteomes" id="UP000182517"/>
    </source>
</evidence>
<dbReference type="InterPro" id="IPR038987">
    <property type="entry name" value="MoeA-like"/>
</dbReference>